<dbReference type="InterPro" id="IPR052897">
    <property type="entry name" value="Sec-Metab_Biosynth_Hydrolase"/>
</dbReference>
<evidence type="ECO:0000313" key="3">
    <source>
        <dbReference type="Proteomes" id="UP000286045"/>
    </source>
</evidence>
<reference evidence="2 3" key="1">
    <citation type="submission" date="2018-12" db="EMBL/GenBank/DDBJ databases">
        <title>Draft genome sequence of Xylaria grammica IHI A82.</title>
        <authorList>
            <person name="Buettner E."/>
            <person name="Kellner H."/>
        </authorList>
    </citation>
    <scope>NUCLEOTIDE SEQUENCE [LARGE SCALE GENOMIC DNA]</scope>
    <source>
        <strain evidence="2 3">IHI A82</strain>
    </source>
</reference>
<dbReference type="InterPro" id="IPR000073">
    <property type="entry name" value="AB_hydrolase_1"/>
</dbReference>
<dbReference type="Proteomes" id="UP000286045">
    <property type="component" value="Unassembled WGS sequence"/>
</dbReference>
<dbReference type="Pfam" id="PF12697">
    <property type="entry name" value="Abhydrolase_6"/>
    <property type="match status" value="1"/>
</dbReference>
<dbReference type="EMBL" id="RYZI01000053">
    <property type="protein sequence ID" value="RWA12360.1"/>
    <property type="molecule type" value="Genomic_DNA"/>
</dbReference>
<proteinExistence type="predicted"/>
<accession>A0A439DD75</accession>
<dbReference type="PANTHER" id="PTHR37017">
    <property type="entry name" value="AB HYDROLASE-1 DOMAIN-CONTAINING PROTEIN-RELATED"/>
    <property type="match status" value="1"/>
</dbReference>
<organism evidence="2 3">
    <name type="scientific">Xylaria grammica</name>
    <dbReference type="NCBI Taxonomy" id="363999"/>
    <lineage>
        <taxon>Eukaryota</taxon>
        <taxon>Fungi</taxon>
        <taxon>Dikarya</taxon>
        <taxon>Ascomycota</taxon>
        <taxon>Pezizomycotina</taxon>
        <taxon>Sordariomycetes</taxon>
        <taxon>Xylariomycetidae</taxon>
        <taxon>Xylariales</taxon>
        <taxon>Xylariaceae</taxon>
        <taxon>Xylaria</taxon>
    </lineage>
</organism>
<evidence type="ECO:0000259" key="1">
    <source>
        <dbReference type="Pfam" id="PF12697"/>
    </source>
</evidence>
<dbReference type="AlphaFoldDB" id="A0A439DD75"/>
<dbReference type="Gene3D" id="3.40.50.1820">
    <property type="entry name" value="alpha/beta hydrolase"/>
    <property type="match status" value="1"/>
</dbReference>
<keyword evidence="3" id="KW-1185">Reference proteome</keyword>
<protein>
    <recommendedName>
        <fullName evidence="1">AB hydrolase-1 domain-containing protein</fullName>
    </recommendedName>
</protein>
<evidence type="ECO:0000313" key="2">
    <source>
        <dbReference type="EMBL" id="RWA12360.1"/>
    </source>
</evidence>
<gene>
    <name evidence="2" type="ORF">EKO27_g2748</name>
</gene>
<name>A0A439DD75_9PEZI</name>
<comment type="caution">
    <text evidence="2">The sequence shown here is derived from an EMBL/GenBank/DDBJ whole genome shotgun (WGS) entry which is preliminary data.</text>
</comment>
<sequence length="249" mass="27609">MDATLVFVHGAWHSIDIWDDVRAELGKKGWETEAVAHPSPGGPSTDVGLQDDAQVTRQVLQRLCDEGKKIVLVVHSYGGCPGATASEGFSYRQRAADGKKGGIVMFVYLAAFVIAKAKSLTEALGGQFAPFMVLDEETDWVTVDSPDKVFYHDVEPEKKSKFVQLLRPEPKRVFLDPVTYEPWTDIPCAYLYCKEDQAIPIWLQQKMASQIQPEPLAAEFGGSHSPFLSDPGWVVEKVEWLAKTGLEKV</sequence>
<feature type="domain" description="AB hydrolase-1" evidence="1">
    <location>
        <begin position="5"/>
        <end position="236"/>
    </location>
</feature>
<dbReference type="SUPFAM" id="SSF53474">
    <property type="entry name" value="alpha/beta-Hydrolases"/>
    <property type="match status" value="1"/>
</dbReference>
<dbReference type="PANTHER" id="PTHR37017:SF11">
    <property type="entry name" value="ESTERASE_LIPASE_THIOESTERASE DOMAIN-CONTAINING PROTEIN"/>
    <property type="match status" value="1"/>
</dbReference>
<dbReference type="InterPro" id="IPR029058">
    <property type="entry name" value="AB_hydrolase_fold"/>
</dbReference>
<dbReference type="STRING" id="363999.A0A439DD75"/>